<feature type="domain" description="HTH iclR-type" evidence="5">
    <location>
        <begin position="71"/>
        <end position="132"/>
    </location>
</feature>
<dbReference type="InterPro" id="IPR036388">
    <property type="entry name" value="WH-like_DNA-bd_sf"/>
</dbReference>
<organism evidence="7 8">
    <name type="scientific">Pandoraea terrigena</name>
    <dbReference type="NCBI Taxonomy" id="2508292"/>
    <lineage>
        <taxon>Bacteria</taxon>
        <taxon>Pseudomonadati</taxon>
        <taxon>Pseudomonadota</taxon>
        <taxon>Betaproteobacteria</taxon>
        <taxon>Burkholderiales</taxon>
        <taxon>Burkholderiaceae</taxon>
        <taxon>Pandoraea</taxon>
    </lineage>
</organism>
<dbReference type="SUPFAM" id="SSF55781">
    <property type="entry name" value="GAF domain-like"/>
    <property type="match status" value="1"/>
</dbReference>
<dbReference type="Proteomes" id="UP000334380">
    <property type="component" value="Unassembled WGS sequence"/>
</dbReference>
<dbReference type="GO" id="GO:0045892">
    <property type="term" value="P:negative regulation of DNA-templated transcription"/>
    <property type="evidence" value="ECO:0007669"/>
    <property type="project" value="TreeGrafter"/>
</dbReference>
<dbReference type="EMBL" id="CABPRU010000014">
    <property type="protein sequence ID" value="VVE43800.1"/>
    <property type="molecule type" value="Genomic_DNA"/>
</dbReference>
<proteinExistence type="predicted"/>
<evidence type="ECO:0000256" key="1">
    <source>
        <dbReference type="ARBA" id="ARBA00023015"/>
    </source>
</evidence>
<dbReference type="PANTHER" id="PTHR30136">
    <property type="entry name" value="HELIX-TURN-HELIX TRANSCRIPTIONAL REGULATOR, ICLR FAMILY"/>
    <property type="match status" value="1"/>
</dbReference>
<name>A0A5E4Y5C1_9BURK</name>
<dbReference type="GO" id="GO:0003677">
    <property type="term" value="F:DNA binding"/>
    <property type="evidence" value="ECO:0007669"/>
    <property type="project" value="UniProtKB-KW"/>
</dbReference>
<dbReference type="SMART" id="SM00346">
    <property type="entry name" value="HTH_ICLR"/>
    <property type="match status" value="1"/>
</dbReference>
<dbReference type="InterPro" id="IPR029016">
    <property type="entry name" value="GAF-like_dom_sf"/>
</dbReference>
<dbReference type="SUPFAM" id="SSF46785">
    <property type="entry name" value="Winged helix' DNA-binding domain"/>
    <property type="match status" value="1"/>
</dbReference>
<dbReference type="AlphaFoldDB" id="A0A5E4Y5C1"/>
<keyword evidence="1" id="KW-0805">Transcription regulation</keyword>
<feature type="domain" description="IclR-ED" evidence="6">
    <location>
        <begin position="133"/>
        <end position="318"/>
    </location>
</feature>
<accession>A0A5E4Y5C1</accession>
<dbReference type="PROSITE" id="PS51078">
    <property type="entry name" value="ICLR_ED"/>
    <property type="match status" value="1"/>
</dbReference>
<keyword evidence="3" id="KW-0804">Transcription</keyword>
<dbReference type="GO" id="GO:0003700">
    <property type="term" value="F:DNA-binding transcription factor activity"/>
    <property type="evidence" value="ECO:0007669"/>
    <property type="project" value="TreeGrafter"/>
</dbReference>
<dbReference type="InterPro" id="IPR014757">
    <property type="entry name" value="Tscrpt_reg_IclR_C"/>
</dbReference>
<dbReference type="InterPro" id="IPR005471">
    <property type="entry name" value="Tscrpt_reg_IclR_N"/>
</dbReference>
<dbReference type="PANTHER" id="PTHR30136:SF24">
    <property type="entry name" value="HTH-TYPE TRANSCRIPTIONAL REPRESSOR ALLR"/>
    <property type="match status" value="1"/>
</dbReference>
<keyword evidence="8" id="KW-1185">Reference proteome</keyword>
<gene>
    <name evidence="7" type="primary">iclR_6</name>
    <name evidence="7" type="ORF">PTE31013_04318</name>
</gene>
<evidence type="ECO:0000256" key="4">
    <source>
        <dbReference type="SAM" id="MobiDB-lite"/>
    </source>
</evidence>
<dbReference type="InterPro" id="IPR050707">
    <property type="entry name" value="HTH_MetabolicPath_Reg"/>
</dbReference>
<evidence type="ECO:0000259" key="6">
    <source>
        <dbReference type="PROSITE" id="PS51078"/>
    </source>
</evidence>
<dbReference type="Gene3D" id="1.10.10.10">
    <property type="entry name" value="Winged helix-like DNA-binding domain superfamily/Winged helix DNA-binding domain"/>
    <property type="match status" value="1"/>
</dbReference>
<protein>
    <submittedName>
        <fullName evidence="7">Transcriptional repressor IclR</fullName>
    </submittedName>
</protein>
<dbReference type="PROSITE" id="PS51077">
    <property type="entry name" value="HTH_ICLR"/>
    <property type="match status" value="1"/>
</dbReference>
<dbReference type="Pfam" id="PF09339">
    <property type="entry name" value="HTH_IclR"/>
    <property type="match status" value="1"/>
</dbReference>
<evidence type="ECO:0000256" key="2">
    <source>
        <dbReference type="ARBA" id="ARBA00023125"/>
    </source>
</evidence>
<evidence type="ECO:0000259" key="5">
    <source>
        <dbReference type="PROSITE" id="PS51077"/>
    </source>
</evidence>
<dbReference type="Gene3D" id="3.30.450.40">
    <property type="match status" value="1"/>
</dbReference>
<evidence type="ECO:0000256" key="3">
    <source>
        <dbReference type="ARBA" id="ARBA00023163"/>
    </source>
</evidence>
<feature type="region of interest" description="Disordered" evidence="4">
    <location>
        <begin position="1"/>
        <end position="26"/>
    </location>
</feature>
<evidence type="ECO:0000313" key="7">
    <source>
        <dbReference type="EMBL" id="VVE43800.1"/>
    </source>
</evidence>
<reference evidence="7 8" key="1">
    <citation type="submission" date="2019-08" db="EMBL/GenBank/DDBJ databases">
        <authorList>
            <person name="Peeters C."/>
        </authorList>
    </citation>
    <scope>NUCLEOTIDE SEQUENCE [LARGE SCALE GENOMIC DNA]</scope>
    <source>
        <strain evidence="7 8">LMG 31013</strain>
    </source>
</reference>
<dbReference type="InterPro" id="IPR036390">
    <property type="entry name" value="WH_DNA-bd_sf"/>
</dbReference>
<keyword evidence="2" id="KW-0238">DNA-binding</keyword>
<evidence type="ECO:0000313" key="8">
    <source>
        <dbReference type="Proteomes" id="UP000334380"/>
    </source>
</evidence>
<sequence>MPIGSTNTMRGKFRSRPERPPGWRKRRAALSRCPPTIGMECMTKARQDLVPTTGAAPAVGDGQDNGQTGLVTPVMRALKLLRFVADGGSTANVSDVGRRIGVNRVTVMRLIETLQFEGVLEPLPQGGHRLGLNFLTLAASALAGEDHLATARRVLSRVTTETGLSSYLTVLDGAQVRYLLCETPALPLVSNIRAGSRVTAHLTAPGRALLAHLGTERRRALLGPEPLAAATAQSARTYAALDAQLTRDRDAGCAWSQDGFEAGIDACAAAVLDAHGRPLAALSVAGPRALVGTDTLTRERTARAVKSGAADLAILLADAPAFLAAAERG</sequence>
<dbReference type="Pfam" id="PF01614">
    <property type="entry name" value="IclR_C"/>
    <property type="match status" value="1"/>
</dbReference>